<dbReference type="AlphaFoldDB" id="A0AAD6U3I4"/>
<evidence type="ECO:0000313" key="4">
    <source>
        <dbReference type="Proteomes" id="UP001222325"/>
    </source>
</evidence>
<gene>
    <name evidence="3" type="ORF">B0H15DRAFT_886769</name>
</gene>
<organism evidence="3 4">
    <name type="scientific">Mycena belliarum</name>
    <dbReference type="NCBI Taxonomy" id="1033014"/>
    <lineage>
        <taxon>Eukaryota</taxon>
        <taxon>Fungi</taxon>
        <taxon>Dikarya</taxon>
        <taxon>Basidiomycota</taxon>
        <taxon>Agaricomycotina</taxon>
        <taxon>Agaricomycetes</taxon>
        <taxon>Agaricomycetidae</taxon>
        <taxon>Agaricales</taxon>
        <taxon>Marasmiineae</taxon>
        <taxon>Mycenaceae</taxon>
        <taxon>Mycena</taxon>
    </lineage>
</organism>
<feature type="compositionally biased region" description="Low complexity" evidence="1">
    <location>
        <begin position="7"/>
        <end position="17"/>
    </location>
</feature>
<feature type="region of interest" description="Disordered" evidence="1">
    <location>
        <begin position="1"/>
        <end position="57"/>
    </location>
</feature>
<proteinExistence type="predicted"/>
<dbReference type="Proteomes" id="UP001222325">
    <property type="component" value="Unassembled WGS sequence"/>
</dbReference>
<evidence type="ECO:0000256" key="1">
    <source>
        <dbReference type="SAM" id="MobiDB-lite"/>
    </source>
</evidence>
<feature type="non-terminal residue" evidence="3">
    <location>
        <position position="1"/>
    </location>
</feature>
<evidence type="ECO:0000259" key="2">
    <source>
        <dbReference type="Pfam" id="PF20209"/>
    </source>
</evidence>
<reference evidence="3" key="1">
    <citation type="submission" date="2023-03" db="EMBL/GenBank/DDBJ databases">
        <title>Massive genome expansion in bonnet fungi (Mycena s.s.) driven by repeated elements and novel gene families across ecological guilds.</title>
        <authorList>
            <consortium name="Lawrence Berkeley National Laboratory"/>
            <person name="Harder C.B."/>
            <person name="Miyauchi S."/>
            <person name="Viragh M."/>
            <person name="Kuo A."/>
            <person name="Thoen E."/>
            <person name="Andreopoulos B."/>
            <person name="Lu D."/>
            <person name="Skrede I."/>
            <person name="Drula E."/>
            <person name="Henrissat B."/>
            <person name="Morin E."/>
            <person name="Kohler A."/>
            <person name="Barry K."/>
            <person name="LaButti K."/>
            <person name="Morin E."/>
            <person name="Salamov A."/>
            <person name="Lipzen A."/>
            <person name="Mereny Z."/>
            <person name="Hegedus B."/>
            <person name="Baldrian P."/>
            <person name="Stursova M."/>
            <person name="Weitz H."/>
            <person name="Taylor A."/>
            <person name="Grigoriev I.V."/>
            <person name="Nagy L.G."/>
            <person name="Martin F."/>
            <person name="Kauserud H."/>
        </authorList>
    </citation>
    <scope>NUCLEOTIDE SEQUENCE</scope>
    <source>
        <strain evidence="3">CBHHK173m</strain>
    </source>
</reference>
<name>A0AAD6U3I4_9AGAR</name>
<dbReference type="Pfam" id="PF20209">
    <property type="entry name" value="DUF6570"/>
    <property type="match status" value="1"/>
</dbReference>
<comment type="caution">
    <text evidence="3">The sequence shown here is derived from an EMBL/GenBank/DDBJ whole genome shotgun (WGS) entry which is preliminary data.</text>
</comment>
<protein>
    <recommendedName>
        <fullName evidence="2">DUF6570 domain-containing protein</fullName>
    </recommendedName>
</protein>
<dbReference type="InterPro" id="IPR046700">
    <property type="entry name" value="DUF6570"/>
</dbReference>
<accession>A0AAD6U3I4</accession>
<dbReference type="EMBL" id="JARJCN010000031">
    <property type="protein sequence ID" value="KAJ7086382.1"/>
    <property type="molecule type" value="Genomic_DNA"/>
</dbReference>
<feature type="compositionally biased region" description="Polar residues" evidence="1">
    <location>
        <begin position="39"/>
        <end position="57"/>
    </location>
</feature>
<evidence type="ECO:0000313" key="3">
    <source>
        <dbReference type="EMBL" id="KAJ7086382.1"/>
    </source>
</evidence>
<keyword evidence="4" id="KW-1185">Reference proteome</keyword>
<feature type="domain" description="DUF6570" evidence="2">
    <location>
        <begin position="277"/>
        <end position="414"/>
    </location>
</feature>
<sequence length="562" mass="62247">MKPRTLSSEAESSSRPSETLKRPPDSSLDDNPRKRRRPNGTQGHIASALPNTTSTASSTRFVALSDDKKSLTLRFMNLSILSHSSLVSLACEHGIKRQKKAPLLSALQTHSCTWSCLVHCADAEAAGQLVDHHESIPPLTRSLASAPIPALARKRQRDHASLQHRVTLQDAQTACAARWPQVESQEFLEQIMRESRAQTTSEALRRLPCSFCNRNELVRNLRLWTVADLDISLLTNAVHTLRVHHNQPNIASHALYNGGYQACPTCARCVKGQSFFKIPLYSWANGCWIGPMPPALYGLTYAEELVIARAHTTKCWAKINSGTGPRTLRQRAASGNVCIHPHEISTIATVLPRPMSALYDEIVVIFVSDDHEATAEMFKRTPFLVRRGRILQALRWLKANNPIYSDITIDLAALAEYPDDDDGCVPFPVQHQMTNETIRGQNATYSGHGIDTTEAILATNESLDLAVDAQIPLSLSGTFDVDNTEIALNTRKIEALRMLKAGGSFVKSSTTAETLNTRNNPNVYGMLWPTLFPYGVGMFDDPFRLQKQLGLKPITLKSHVKH</sequence>